<evidence type="ECO:0000256" key="3">
    <source>
        <dbReference type="ARBA" id="ARBA00022692"/>
    </source>
</evidence>
<dbReference type="AlphaFoldDB" id="A0A0G1GEY9"/>
<feature type="transmembrane region" description="Helical" evidence="8">
    <location>
        <begin position="318"/>
        <end position="339"/>
    </location>
</feature>
<evidence type="ECO:0000256" key="1">
    <source>
        <dbReference type="ARBA" id="ARBA00004651"/>
    </source>
</evidence>
<sequence length="564" mass="62197">MFKNLITKSKSLAGPQSTILSAATLIMLMIIVSRIFGFLRLRVLAYYFVDEKLSLFFASFRLPDLIFEVLTLGVLSSAFIPVFTKALKKDEKSAWDIAGRAVNIGLLIFAVMSLVFGLLAGRIYKLIAPGYSPEQVGEVADLAKILFAAQGFFVVSYIMTGVLESQRRFLIPALAPIFYNLGIIVGTILFAEKLDLLAPVIGVIIGASAHFIVQLPLAYRLGFRFVPSLVPDEGLKKIGRLAAPRIIELSFLQGSRMVELFLASMISLGAYAHYNFALSLQALPVGLFGTSMAKAALPTLTSQSDDLAVFRKTLLKTLYQLIFLISPMTMMLIVLRVPVVRLVFGTNIFDWEATLETGFVLSAFALGVPFQAAVALLNRAFYALHNTKTPVLISLFSAGITAFLGYVLVIEFEMSTWAIAAAFSVGVGVQAVILFALLSKKLNGGTFFALLPIVKSILSSLISGSVMFFILKFFDRSVWIKKLSFLGGVETQNINFEIFVIDTRYTFNLLVLTFVTALIGGITYLLCAWMLRSEELYVLVNIFRKRRFTPPPAKESELITVDRD</sequence>
<dbReference type="NCBIfam" id="TIGR01695">
    <property type="entry name" value="murJ_mviN"/>
    <property type="match status" value="1"/>
</dbReference>
<dbReference type="InterPro" id="IPR051050">
    <property type="entry name" value="Lipid_II_flippase_MurJ/MviN"/>
</dbReference>
<dbReference type="GO" id="GO:0005886">
    <property type="term" value="C:plasma membrane"/>
    <property type="evidence" value="ECO:0007669"/>
    <property type="project" value="UniProtKB-SubCell"/>
</dbReference>
<evidence type="ECO:0000256" key="7">
    <source>
        <dbReference type="ARBA" id="ARBA00023136"/>
    </source>
</evidence>
<feature type="transmembrane region" description="Helical" evidence="8">
    <location>
        <begin position="196"/>
        <end position="219"/>
    </location>
</feature>
<dbReference type="GO" id="GO:0015648">
    <property type="term" value="F:lipid-linked peptidoglycan transporter activity"/>
    <property type="evidence" value="ECO:0007669"/>
    <property type="project" value="UniProtKB-UniRule"/>
</dbReference>
<evidence type="ECO:0000256" key="8">
    <source>
        <dbReference type="HAMAP-Rule" id="MF_02078"/>
    </source>
</evidence>
<evidence type="ECO:0000313" key="9">
    <source>
        <dbReference type="EMBL" id="KKS97433.1"/>
    </source>
</evidence>
<evidence type="ECO:0000313" key="10">
    <source>
        <dbReference type="Proteomes" id="UP000034090"/>
    </source>
</evidence>
<comment type="pathway">
    <text evidence="8">Cell wall biogenesis; peptidoglycan biosynthesis.</text>
</comment>
<reference evidence="9 10" key="1">
    <citation type="journal article" date="2015" name="Nature">
        <title>rRNA introns, odd ribosomes, and small enigmatic genomes across a large radiation of phyla.</title>
        <authorList>
            <person name="Brown C.T."/>
            <person name="Hug L.A."/>
            <person name="Thomas B.C."/>
            <person name="Sharon I."/>
            <person name="Castelle C.J."/>
            <person name="Singh A."/>
            <person name="Wilkins M.J."/>
            <person name="Williams K.H."/>
            <person name="Banfield J.F."/>
        </authorList>
    </citation>
    <scope>NUCLEOTIDE SEQUENCE [LARGE SCALE GENOMIC DNA]</scope>
</reference>
<keyword evidence="8" id="KW-0813">Transport</keyword>
<keyword evidence="6 8" id="KW-1133">Transmembrane helix</keyword>
<evidence type="ECO:0000256" key="2">
    <source>
        <dbReference type="ARBA" id="ARBA00022475"/>
    </source>
</evidence>
<evidence type="ECO:0000256" key="6">
    <source>
        <dbReference type="ARBA" id="ARBA00022989"/>
    </source>
</evidence>
<feature type="transmembrane region" description="Helical" evidence="8">
    <location>
        <begin position="20"/>
        <end position="45"/>
    </location>
</feature>
<feature type="transmembrane region" description="Helical" evidence="8">
    <location>
        <begin position="144"/>
        <end position="163"/>
    </location>
</feature>
<dbReference type="GO" id="GO:0034204">
    <property type="term" value="P:lipid translocation"/>
    <property type="evidence" value="ECO:0007669"/>
    <property type="project" value="TreeGrafter"/>
</dbReference>
<feature type="transmembrane region" description="Helical" evidence="8">
    <location>
        <begin position="359"/>
        <end position="377"/>
    </location>
</feature>
<dbReference type="EMBL" id="LCFQ01000013">
    <property type="protein sequence ID" value="KKS97433.1"/>
    <property type="molecule type" value="Genomic_DNA"/>
</dbReference>
<keyword evidence="3 8" id="KW-0812">Transmembrane</keyword>
<feature type="transmembrane region" description="Helical" evidence="8">
    <location>
        <begin position="65"/>
        <end position="83"/>
    </location>
</feature>
<dbReference type="GO" id="GO:0009252">
    <property type="term" value="P:peptidoglycan biosynthetic process"/>
    <property type="evidence" value="ECO:0007669"/>
    <property type="project" value="UniProtKB-UniRule"/>
</dbReference>
<dbReference type="Proteomes" id="UP000034090">
    <property type="component" value="Unassembled WGS sequence"/>
</dbReference>
<dbReference type="GO" id="GO:0071555">
    <property type="term" value="P:cell wall organization"/>
    <property type="evidence" value="ECO:0007669"/>
    <property type="project" value="UniProtKB-KW"/>
</dbReference>
<dbReference type="UniPathway" id="UPA00219"/>
<keyword evidence="5 8" id="KW-0573">Peptidoglycan synthesis</keyword>
<feature type="transmembrane region" description="Helical" evidence="8">
    <location>
        <begin position="170"/>
        <end position="190"/>
    </location>
</feature>
<keyword evidence="8" id="KW-0961">Cell wall biogenesis/degradation</keyword>
<comment type="function">
    <text evidence="8">Involved in peptidoglycan biosynthesis. Transports lipid-linked peptidoglycan precursors from the inner to the outer leaflet of the cytoplasmic membrane.</text>
</comment>
<comment type="subcellular location">
    <subcellularLocation>
        <location evidence="1 8">Cell membrane</location>
        <topology evidence="1 8">Multi-pass membrane protein</topology>
    </subcellularLocation>
</comment>
<feature type="transmembrane region" description="Helical" evidence="8">
    <location>
        <begin position="389"/>
        <end position="410"/>
    </location>
</feature>
<comment type="caution">
    <text evidence="9">The sequence shown here is derived from an EMBL/GenBank/DDBJ whole genome shotgun (WGS) entry which is preliminary data.</text>
</comment>
<dbReference type="STRING" id="1618578.UV74_C0013G0555"/>
<comment type="similarity">
    <text evidence="8">Belongs to the MurJ/MviN family.</text>
</comment>
<feature type="transmembrane region" description="Helical" evidence="8">
    <location>
        <begin position="104"/>
        <end position="124"/>
    </location>
</feature>
<dbReference type="HAMAP" id="MF_02078">
    <property type="entry name" value="MurJ_MviN"/>
    <property type="match status" value="1"/>
</dbReference>
<organism evidence="9 10">
    <name type="scientific">Candidatus Woesebacteria bacterium GW2011_GWB1_43_14</name>
    <dbReference type="NCBI Taxonomy" id="1618578"/>
    <lineage>
        <taxon>Bacteria</taxon>
        <taxon>Candidatus Woeseibacteriota</taxon>
    </lineage>
</organism>
<evidence type="ECO:0000256" key="4">
    <source>
        <dbReference type="ARBA" id="ARBA00022960"/>
    </source>
</evidence>
<dbReference type="CDD" id="cd13123">
    <property type="entry name" value="MATE_MurJ_like"/>
    <property type="match status" value="1"/>
</dbReference>
<dbReference type="PRINTS" id="PR01806">
    <property type="entry name" value="VIRFACTRMVIN"/>
</dbReference>
<dbReference type="GO" id="GO:0008360">
    <property type="term" value="P:regulation of cell shape"/>
    <property type="evidence" value="ECO:0007669"/>
    <property type="project" value="UniProtKB-KW"/>
</dbReference>
<feature type="transmembrane region" description="Helical" evidence="8">
    <location>
        <begin position="509"/>
        <end position="531"/>
    </location>
</feature>
<accession>A0A0G1GEY9</accession>
<keyword evidence="7 8" id="KW-0472">Membrane</keyword>
<feature type="transmembrane region" description="Helical" evidence="8">
    <location>
        <begin position="416"/>
        <end position="438"/>
    </location>
</feature>
<keyword evidence="2 8" id="KW-1003">Cell membrane</keyword>
<feature type="transmembrane region" description="Helical" evidence="8">
    <location>
        <begin position="450"/>
        <end position="474"/>
    </location>
</feature>
<dbReference type="InterPro" id="IPR004268">
    <property type="entry name" value="MurJ"/>
</dbReference>
<dbReference type="PANTHER" id="PTHR47019">
    <property type="entry name" value="LIPID II FLIPPASE MURJ"/>
    <property type="match status" value="1"/>
</dbReference>
<gene>
    <name evidence="8" type="primary">murJ</name>
    <name evidence="9" type="ORF">UV74_C0013G0555</name>
</gene>
<proteinExistence type="inferred from homology"/>
<keyword evidence="4 8" id="KW-0133">Cell shape</keyword>
<dbReference type="PANTHER" id="PTHR47019:SF1">
    <property type="entry name" value="LIPID II FLIPPASE MURJ"/>
    <property type="match status" value="1"/>
</dbReference>
<protein>
    <recommendedName>
        <fullName evidence="8">Probable lipid II flippase MurJ</fullName>
    </recommendedName>
</protein>
<evidence type="ECO:0000256" key="5">
    <source>
        <dbReference type="ARBA" id="ARBA00022984"/>
    </source>
</evidence>
<name>A0A0G1GEY9_9BACT</name>
<dbReference type="Pfam" id="PF03023">
    <property type="entry name" value="MurJ"/>
    <property type="match status" value="1"/>
</dbReference>